<proteinExistence type="predicted"/>
<dbReference type="RefSeq" id="WP_206721505.1">
    <property type="nucleotide sequence ID" value="NZ_CP071090.1"/>
</dbReference>
<dbReference type="Gene3D" id="1.20.120.520">
    <property type="entry name" value="nmb1532 protein domain like"/>
    <property type="match status" value="1"/>
</dbReference>
<dbReference type="EMBL" id="CP071090">
    <property type="protein sequence ID" value="QSQ19924.1"/>
    <property type="molecule type" value="Genomic_DNA"/>
</dbReference>
<evidence type="ECO:0000313" key="1">
    <source>
        <dbReference type="EMBL" id="QSQ19924.1"/>
    </source>
</evidence>
<keyword evidence="2" id="KW-1185">Reference proteome</keyword>
<organism evidence="1 2">
    <name type="scientific">Pyxidicoccus parkwayensis</name>
    <dbReference type="NCBI Taxonomy" id="2813578"/>
    <lineage>
        <taxon>Bacteria</taxon>
        <taxon>Pseudomonadati</taxon>
        <taxon>Myxococcota</taxon>
        <taxon>Myxococcia</taxon>
        <taxon>Myxococcales</taxon>
        <taxon>Cystobacterineae</taxon>
        <taxon>Myxococcaceae</taxon>
        <taxon>Pyxidicoccus</taxon>
    </lineage>
</organism>
<reference evidence="1 2" key="1">
    <citation type="submission" date="2021-02" db="EMBL/GenBank/DDBJ databases">
        <title>De Novo genome assembly of isolated myxobacteria.</title>
        <authorList>
            <person name="Stevens D.C."/>
        </authorList>
    </citation>
    <scope>NUCLEOTIDE SEQUENCE [LARGE SCALE GENOMIC DNA]</scope>
    <source>
        <strain evidence="2">SCPEA02</strain>
    </source>
</reference>
<name>A0ABX7NR39_9BACT</name>
<gene>
    <name evidence="1" type="ORF">JY651_32190</name>
</gene>
<protein>
    <submittedName>
        <fullName evidence="1">Hemerythrin domain-containing protein</fullName>
    </submittedName>
</protein>
<sequence length="160" mass="18122">MSVPFADFASLAALHRELEEQFLQHQDALLDLDVALAAERLDAYEAALRRHLEAEEALLLPVFARAGRIRGASPELFTGEHQRLLEFLARFRAALRALDSKAPDFKRAVLRLLDAETTFKHLSHHHELREETHFFPALDSVTDETERRELLAAFTASVAP</sequence>
<evidence type="ECO:0000313" key="2">
    <source>
        <dbReference type="Proteomes" id="UP000662747"/>
    </source>
</evidence>
<accession>A0ABX7NR39</accession>
<dbReference type="Proteomes" id="UP000662747">
    <property type="component" value="Chromosome"/>
</dbReference>